<dbReference type="Pfam" id="PF01242">
    <property type="entry name" value="PTPS"/>
    <property type="match status" value="1"/>
</dbReference>
<evidence type="ECO:0000256" key="7">
    <source>
        <dbReference type="PIRSR" id="PIRSR006113-2"/>
    </source>
</evidence>
<evidence type="ECO:0000256" key="1">
    <source>
        <dbReference type="ARBA" id="ARBA00005061"/>
    </source>
</evidence>
<feature type="binding site" evidence="7">
    <location>
        <position position="27"/>
    </location>
    <ligand>
        <name>Zn(2+)</name>
        <dbReference type="ChEBI" id="CHEBI:29105"/>
    </ligand>
</feature>
<keyword evidence="9" id="KW-1185">Reference proteome</keyword>
<keyword evidence="5" id="KW-0671">Queuosine biosynthesis</keyword>
<evidence type="ECO:0000256" key="4">
    <source>
        <dbReference type="ARBA" id="ARBA00048807"/>
    </source>
</evidence>
<dbReference type="Gene3D" id="3.30.479.10">
    <property type="entry name" value="6-pyruvoyl tetrahydropterin synthase/QueD"/>
    <property type="match status" value="1"/>
</dbReference>
<dbReference type="GO" id="GO:0008616">
    <property type="term" value="P:tRNA queuosine(34) biosynthetic process"/>
    <property type="evidence" value="ECO:0007669"/>
    <property type="project" value="UniProtKB-KW"/>
</dbReference>
<feature type="active site" description="Proton acceptor" evidence="6">
    <location>
        <position position="23"/>
    </location>
</feature>
<sequence>MFELKILSHFSAAHQLTMVAKKCENLHGHNWKVEVCVKGERLNDAGVLVDFGILKSYVKEIMDRLDHRFLNELPDLENIPPSSENLAVYIAENLQAMIDEPGVVVSKVTTWESDDACATYFP</sequence>
<reference evidence="8 9" key="1">
    <citation type="submission" date="2019-11" db="EMBL/GenBank/DDBJ databases">
        <title>Comparative genomics of hydrocarbon-degrading Desulfosarcina strains.</title>
        <authorList>
            <person name="Watanabe M."/>
            <person name="Kojima H."/>
            <person name="Fukui M."/>
        </authorList>
    </citation>
    <scope>NUCLEOTIDE SEQUENCE [LARGE SCALE GENOMIC DNA]</scope>
    <source>
        <strain evidence="8 9">PP31</strain>
    </source>
</reference>
<keyword evidence="5 7" id="KW-0862">Zinc</keyword>
<feature type="active site" description="Charge relay system" evidence="6">
    <location>
        <position position="112"/>
    </location>
</feature>
<name>A0A5K7Z3X5_9BACT</name>
<gene>
    <name evidence="8" type="primary">queD</name>
    <name evidence="8" type="ORF">DSCW_41190</name>
</gene>
<protein>
    <recommendedName>
        <fullName evidence="3 5">6-carboxy-5,6,7,8-tetrahydropterin synthase</fullName>
        <ecNumber evidence="5">4.-.-.-</ecNumber>
    </recommendedName>
</protein>
<dbReference type="KEGG" id="dwd:DSCW_41190"/>
<dbReference type="RefSeq" id="WP_155305513.1">
    <property type="nucleotide sequence ID" value="NZ_AP021875.1"/>
</dbReference>
<evidence type="ECO:0000256" key="5">
    <source>
        <dbReference type="PIRNR" id="PIRNR006113"/>
    </source>
</evidence>
<dbReference type="GO" id="GO:0070497">
    <property type="term" value="F:6-carboxytetrahydropterin synthase activity"/>
    <property type="evidence" value="ECO:0007669"/>
    <property type="project" value="UniProtKB-EC"/>
</dbReference>
<feature type="binding site" evidence="7">
    <location>
        <position position="29"/>
    </location>
    <ligand>
        <name>Zn(2+)</name>
        <dbReference type="ChEBI" id="CHEBI:29105"/>
    </ligand>
</feature>
<proteinExistence type="inferred from homology"/>
<evidence type="ECO:0000256" key="2">
    <source>
        <dbReference type="ARBA" id="ARBA00008900"/>
    </source>
</evidence>
<dbReference type="NCBIfam" id="TIGR03367">
    <property type="entry name" value="queuosine_QueD"/>
    <property type="match status" value="1"/>
</dbReference>
<accession>A0A5K7Z3X5</accession>
<comment type="catalytic activity">
    <reaction evidence="4 5">
        <text>7,8-dihydroneopterin 3'-triphosphate + H2O = 6-carboxy-5,6,7,8-tetrahydropterin + triphosphate + acetaldehyde + 2 H(+)</text>
        <dbReference type="Rhea" id="RHEA:27966"/>
        <dbReference type="ChEBI" id="CHEBI:15343"/>
        <dbReference type="ChEBI" id="CHEBI:15377"/>
        <dbReference type="ChEBI" id="CHEBI:15378"/>
        <dbReference type="ChEBI" id="CHEBI:18036"/>
        <dbReference type="ChEBI" id="CHEBI:58462"/>
        <dbReference type="ChEBI" id="CHEBI:61032"/>
        <dbReference type="EC" id="4.1.2.50"/>
    </reaction>
</comment>
<dbReference type="AlphaFoldDB" id="A0A5K7Z3X5"/>
<comment type="similarity">
    <text evidence="2 5">Belongs to the PTPS family. QueD subfamily.</text>
</comment>
<dbReference type="InterPro" id="IPR007115">
    <property type="entry name" value="6-PTP_synth/QueD"/>
</dbReference>
<dbReference type="PANTHER" id="PTHR12589">
    <property type="entry name" value="PYRUVOYL TETRAHYDROBIOPTERIN SYNTHASE"/>
    <property type="match status" value="1"/>
</dbReference>
<dbReference type="PIRSF" id="PIRSF006113">
    <property type="entry name" value="PTP_synth"/>
    <property type="match status" value="1"/>
</dbReference>
<evidence type="ECO:0000256" key="6">
    <source>
        <dbReference type="PIRSR" id="PIRSR006113-1"/>
    </source>
</evidence>
<dbReference type="PANTHER" id="PTHR12589:SF8">
    <property type="entry name" value="6-CARBOXY-5,6,7,8-TETRAHYDROPTERIN SYNTHASE"/>
    <property type="match status" value="1"/>
</dbReference>
<feature type="binding site" evidence="7">
    <location>
        <position position="14"/>
    </location>
    <ligand>
        <name>Zn(2+)</name>
        <dbReference type="ChEBI" id="CHEBI:29105"/>
    </ligand>
</feature>
<dbReference type="InterPro" id="IPR038418">
    <property type="entry name" value="6-PTP_synth/QueD_sf"/>
</dbReference>
<feature type="active site" description="Charge relay system" evidence="6">
    <location>
        <position position="67"/>
    </location>
</feature>
<evidence type="ECO:0000313" key="9">
    <source>
        <dbReference type="Proteomes" id="UP000427769"/>
    </source>
</evidence>
<dbReference type="UniPathway" id="UPA00391"/>
<dbReference type="SUPFAM" id="SSF55620">
    <property type="entry name" value="Tetrahydrobiopterin biosynthesis enzymes-like"/>
    <property type="match status" value="1"/>
</dbReference>
<evidence type="ECO:0000256" key="3">
    <source>
        <dbReference type="ARBA" id="ARBA00018141"/>
    </source>
</evidence>
<evidence type="ECO:0000313" key="8">
    <source>
        <dbReference type="EMBL" id="BBO76702.1"/>
    </source>
</evidence>
<dbReference type="EC" id="4.-.-.-" evidence="5"/>
<keyword evidence="5 7" id="KW-0479">Metal-binding</keyword>
<keyword evidence="5" id="KW-0456">Lyase</keyword>
<comment type="cofactor">
    <cofactor evidence="5 7">
        <name>Zn(2+)</name>
        <dbReference type="ChEBI" id="CHEBI:29105"/>
    </cofactor>
    <text evidence="5 7">Binds 1 zinc ion per subunit.</text>
</comment>
<dbReference type="GO" id="GO:0046872">
    <property type="term" value="F:metal ion binding"/>
    <property type="evidence" value="ECO:0007669"/>
    <property type="project" value="UniProtKB-KW"/>
</dbReference>
<dbReference type="Proteomes" id="UP000427769">
    <property type="component" value="Chromosome"/>
</dbReference>
<dbReference type="EMBL" id="AP021875">
    <property type="protein sequence ID" value="BBO76702.1"/>
    <property type="molecule type" value="Genomic_DNA"/>
</dbReference>
<dbReference type="OrthoDB" id="9804698at2"/>
<comment type="pathway">
    <text evidence="1 5">Purine metabolism; 7-cyano-7-deazaguanine biosynthesis.</text>
</comment>
<organism evidence="8 9">
    <name type="scientific">Desulfosarcina widdelii</name>
    <dbReference type="NCBI Taxonomy" id="947919"/>
    <lineage>
        <taxon>Bacteria</taxon>
        <taxon>Pseudomonadati</taxon>
        <taxon>Thermodesulfobacteriota</taxon>
        <taxon>Desulfobacteria</taxon>
        <taxon>Desulfobacterales</taxon>
        <taxon>Desulfosarcinaceae</taxon>
        <taxon>Desulfosarcina</taxon>
    </lineage>
</organism>